<comment type="domain">
    <text evidence="21">Modular enzyme with four functionally distinct domains. The isolated Hcy-binding domain catalyzes methyl transfer from free methylcobalamin to homocysteine. The Hcy-binding domain in association with the pterin-binding domain catalyzes the methylation of cob(I)alamin by methyltetrahydrofolate and the methylation of homocysteine. The B12-binding domain binds the cofactor. The AdoMet activation domain binds S-adenosyl-L-methionine. Under aerobic conditions cob(I)alamin can be converted to inactive cob(II)alamin. Reductive methylation by S-adenosyl-L-methionine and flavodoxin regenerates methylcobalamin.</text>
</comment>
<keyword evidence="16 21" id="KW-0486">Methionine biosynthesis</keyword>
<feature type="domain" description="Pterin-binding" evidence="24">
    <location>
        <begin position="364"/>
        <end position="624"/>
    </location>
</feature>
<evidence type="ECO:0000256" key="3">
    <source>
        <dbReference type="ARBA" id="ARBA00001956"/>
    </source>
</evidence>
<evidence type="ECO:0000256" key="6">
    <source>
        <dbReference type="ARBA" id="ARBA00012032"/>
    </source>
</evidence>
<feature type="binding site" evidence="22">
    <location>
        <position position="318"/>
    </location>
    <ligand>
        <name>Zn(2+)</name>
        <dbReference type="ChEBI" id="CHEBI:29105"/>
    </ligand>
</feature>
<comment type="pathway">
    <text evidence="4 21">Amino-acid biosynthesis; L-methionine biosynthesis via de novo pathway; L-methionine from L-homocysteine (MetH route): step 1/1.</text>
</comment>
<dbReference type="Pfam" id="PF02310">
    <property type="entry name" value="B12-binding"/>
    <property type="match status" value="1"/>
</dbReference>
<dbReference type="EMBL" id="JALBUT010000008">
    <property type="protein sequence ID" value="MDX8416051.1"/>
    <property type="molecule type" value="Genomic_DNA"/>
</dbReference>
<dbReference type="InterPro" id="IPR000489">
    <property type="entry name" value="Pterin-binding_dom"/>
</dbReference>
<dbReference type="PANTHER" id="PTHR45833:SF1">
    <property type="entry name" value="METHIONINE SYNTHASE"/>
    <property type="match status" value="1"/>
</dbReference>
<comment type="cofactor">
    <cofactor evidence="3 21">
        <name>methylcob(III)alamin</name>
        <dbReference type="ChEBI" id="CHEBI:28115"/>
    </cofactor>
</comment>
<dbReference type="InterPro" id="IPR036724">
    <property type="entry name" value="Cobalamin-bd_sf"/>
</dbReference>
<evidence type="ECO:0000256" key="7">
    <source>
        <dbReference type="ARBA" id="ARBA00013998"/>
    </source>
</evidence>
<dbReference type="PIRSF" id="PIRSF000381">
    <property type="entry name" value="MetH"/>
    <property type="match status" value="1"/>
</dbReference>
<feature type="binding site" evidence="22">
    <location>
        <position position="252"/>
    </location>
    <ligand>
        <name>Zn(2+)</name>
        <dbReference type="ChEBI" id="CHEBI:29105"/>
    </ligand>
</feature>
<organism evidence="28 29">
    <name type="scientific">Intestinicryptomonas porci</name>
    <dbReference type="NCBI Taxonomy" id="2926320"/>
    <lineage>
        <taxon>Bacteria</taxon>
        <taxon>Pseudomonadati</taxon>
        <taxon>Verrucomicrobiota</taxon>
        <taxon>Opitutia</taxon>
        <taxon>Opitutales</taxon>
        <taxon>Intestinicryptomonaceae</taxon>
        <taxon>Intestinicryptomonas</taxon>
    </lineage>
</organism>
<feature type="domain" description="B12-binding" evidence="26">
    <location>
        <begin position="749"/>
        <end position="878"/>
    </location>
</feature>
<dbReference type="InterPro" id="IPR011822">
    <property type="entry name" value="MetH"/>
</dbReference>
<dbReference type="GO" id="GO:0008705">
    <property type="term" value="F:methionine synthase activity"/>
    <property type="evidence" value="ECO:0007669"/>
    <property type="project" value="UniProtKB-EC"/>
</dbReference>
<gene>
    <name evidence="28" type="primary">metH</name>
    <name evidence="28" type="ORF">MOX91_07675</name>
</gene>
<evidence type="ECO:0000313" key="29">
    <source>
        <dbReference type="Proteomes" id="UP001275932"/>
    </source>
</evidence>
<evidence type="ECO:0000256" key="19">
    <source>
        <dbReference type="ARBA" id="ARBA00031040"/>
    </source>
</evidence>
<evidence type="ECO:0000256" key="4">
    <source>
        <dbReference type="ARBA" id="ARBA00005178"/>
    </source>
</evidence>
<comment type="catalytic activity">
    <reaction evidence="1 21">
        <text>(6S)-5-methyl-5,6,7,8-tetrahydrofolate + L-homocysteine = (6S)-5,6,7,8-tetrahydrofolate + L-methionine</text>
        <dbReference type="Rhea" id="RHEA:11172"/>
        <dbReference type="ChEBI" id="CHEBI:18608"/>
        <dbReference type="ChEBI" id="CHEBI:57453"/>
        <dbReference type="ChEBI" id="CHEBI:57844"/>
        <dbReference type="ChEBI" id="CHEBI:58199"/>
        <dbReference type="EC" id="2.1.1.13"/>
    </reaction>
</comment>
<evidence type="ECO:0000259" key="25">
    <source>
        <dbReference type="PROSITE" id="PS50974"/>
    </source>
</evidence>
<name>A0ABU4WJ44_9BACT</name>
<feature type="binding site" evidence="22">
    <location>
        <position position="317"/>
    </location>
    <ligand>
        <name>Zn(2+)</name>
        <dbReference type="ChEBI" id="CHEBI:29105"/>
    </ligand>
</feature>
<evidence type="ECO:0000256" key="1">
    <source>
        <dbReference type="ARBA" id="ARBA00001700"/>
    </source>
</evidence>
<accession>A0ABU4WJ44</accession>
<dbReference type="PROSITE" id="PS51332">
    <property type="entry name" value="B12_BINDING"/>
    <property type="match status" value="1"/>
</dbReference>
<evidence type="ECO:0000256" key="15">
    <source>
        <dbReference type="ARBA" id="ARBA00022833"/>
    </source>
</evidence>
<dbReference type="SUPFAM" id="SSF52242">
    <property type="entry name" value="Cobalamin (vitamin B12)-binding domain"/>
    <property type="match status" value="1"/>
</dbReference>
<comment type="similarity">
    <text evidence="5">Belongs to the vitamin-B12 dependent methionine synthase family.</text>
</comment>
<evidence type="ECO:0000256" key="22">
    <source>
        <dbReference type="PROSITE-ProRule" id="PRU00333"/>
    </source>
</evidence>
<dbReference type="Gene3D" id="3.20.20.20">
    <property type="entry name" value="Dihydropteroate synthase-like"/>
    <property type="match status" value="1"/>
</dbReference>
<evidence type="ECO:0000256" key="20">
    <source>
        <dbReference type="NCBIfam" id="TIGR02082"/>
    </source>
</evidence>
<dbReference type="Gene3D" id="3.10.196.10">
    <property type="entry name" value="Vitamin B12-dependent methionine synthase, activation domain"/>
    <property type="match status" value="1"/>
</dbReference>
<comment type="caution">
    <text evidence="28">The sequence shown here is derived from an EMBL/GenBank/DDBJ whole genome shotgun (WGS) entry which is preliminary data.</text>
</comment>
<evidence type="ECO:0000259" key="27">
    <source>
        <dbReference type="PROSITE" id="PS51337"/>
    </source>
</evidence>
<keyword evidence="15 21" id="KW-0862">Zinc</keyword>
<protein>
    <recommendedName>
        <fullName evidence="7 20">Methionine synthase</fullName>
        <ecNumber evidence="6 20">2.1.1.13</ecNumber>
    </recommendedName>
    <alternativeName>
        <fullName evidence="19 21">5-methyltetrahydrofolate--homocysteine methyltransferase</fullName>
    </alternativeName>
</protein>
<dbReference type="PROSITE" id="PS50974">
    <property type="entry name" value="ADOMET_ACTIVATION"/>
    <property type="match status" value="1"/>
</dbReference>
<keyword evidence="17 21" id="KW-0170">Cobalt</keyword>
<feature type="domain" description="B12-binding N-terminal" evidence="27">
    <location>
        <begin position="656"/>
        <end position="750"/>
    </location>
</feature>
<keyword evidence="10 21" id="KW-0846">Cobalamin</keyword>
<dbReference type="Pfam" id="PF02607">
    <property type="entry name" value="B12-binding_2"/>
    <property type="match status" value="1"/>
</dbReference>
<evidence type="ECO:0000256" key="17">
    <source>
        <dbReference type="ARBA" id="ARBA00023285"/>
    </source>
</evidence>
<dbReference type="PANTHER" id="PTHR45833">
    <property type="entry name" value="METHIONINE SYNTHASE"/>
    <property type="match status" value="1"/>
</dbReference>
<evidence type="ECO:0000256" key="8">
    <source>
        <dbReference type="ARBA" id="ARBA00022603"/>
    </source>
</evidence>
<dbReference type="Pfam" id="PF00809">
    <property type="entry name" value="Pterin_bind"/>
    <property type="match status" value="1"/>
</dbReference>
<proteinExistence type="inferred from homology"/>
<dbReference type="SUPFAM" id="SSF82282">
    <property type="entry name" value="Homocysteine S-methyltransferase"/>
    <property type="match status" value="1"/>
</dbReference>
<evidence type="ECO:0000256" key="5">
    <source>
        <dbReference type="ARBA" id="ARBA00010398"/>
    </source>
</evidence>
<evidence type="ECO:0000256" key="16">
    <source>
        <dbReference type="ARBA" id="ARBA00023167"/>
    </source>
</evidence>
<dbReference type="InterPro" id="IPR050554">
    <property type="entry name" value="Met_Synthase/Corrinoid"/>
</dbReference>
<dbReference type="Gene3D" id="3.40.50.280">
    <property type="entry name" value="Cobalamin-binding domain"/>
    <property type="match status" value="1"/>
</dbReference>
<keyword evidence="14" id="KW-0677">Repeat</keyword>
<dbReference type="PROSITE" id="PS50972">
    <property type="entry name" value="PTERIN_BINDING"/>
    <property type="match status" value="1"/>
</dbReference>
<evidence type="ECO:0000256" key="11">
    <source>
        <dbReference type="ARBA" id="ARBA00022679"/>
    </source>
</evidence>
<evidence type="ECO:0000256" key="18">
    <source>
        <dbReference type="ARBA" id="ARBA00025552"/>
    </source>
</evidence>
<keyword evidence="12 21" id="KW-0949">S-adenosyl-L-methionine</keyword>
<evidence type="ECO:0000256" key="9">
    <source>
        <dbReference type="ARBA" id="ARBA00022605"/>
    </source>
</evidence>
<feature type="domain" description="AdoMet activation" evidence="25">
    <location>
        <begin position="898"/>
        <end position="1202"/>
    </location>
</feature>
<dbReference type="CDD" id="cd00740">
    <property type="entry name" value="MeTr"/>
    <property type="match status" value="1"/>
</dbReference>
<dbReference type="InterPro" id="IPR011005">
    <property type="entry name" value="Dihydropteroate_synth-like_sf"/>
</dbReference>
<dbReference type="InterPro" id="IPR003726">
    <property type="entry name" value="HCY_dom"/>
</dbReference>
<dbReference type="EC" id="2.1.1.13" evidence="6 20"/>
<evidence type="ECO:0000256" key="10">
    <source>
        <dbReference type="ARBA" id="ARBA00022628"/>
    </source>
</evidence>
<reference evidence="28 29" key="1">
    <citation type="submission" date="2022-03" db="EMBL/GenBank/DDBJ databases">
        <title>Novel taxa within the pig intestine.</title>
        <authorList>
            <person name="Wylensek D."/>
            <person name="Bishof K."/>
            <person name="Afrizal A."/>
            <person name="Clavel T."/>
        </authorList>
    </citation>
    <scope>NUCLEOTIDE SEQUENCE [LARGE SCALE GENOMIC DNA]</scope>
    <source>
        <strain evidence="28 29">CLA-KB-P66</strain>
    </source>
</reference>
<dbReference type="RefSeq" id="WP_370397503.1">
    <property type="nucleotide sequence ID" value="NZ_JALBUT010000008.1"/>
</dbReference>
<dbReference type="Pfam" id="PF02574">
    <property type="entry name" value="S-methyl_trans"/>
    <property type="match status" value="1"/>
</dbReference>
<keyword evidence="8 21" id="KW-0489">Methyltransferase</keyword>
<dbReference type="SUPFAM" id="SSF47644">
    <property type="entry name" value="Methionine synthase domain"/>
    <property type="match status" value="1"/>
</dbReference>
<evidence type="ECO:0000256" key="2">
    <source>
        <dbReference type="ARBA" id="ARBA00001947"/>
    </source>
</evidence>
<dbReference type="InterPro" id="IPR036594">
    <property type="entry name" value="Meth_synthase_dom"/>
</dbReference>
<dbReference type="PROSITE" id="PS51337">
    <property type="entry name" value="B12_BINDING_NTER"/>
    <property type="match status" value="1"/>
</dbReference>
<keyword evidence="9 21" id="KW-0028">Amino-acid biosynthesis</keyword>
<dbReference type="NCBIfam" id="TIGR02082">
    <property type="entry name" value="metH"/>
    <property type="match status" value="1"/>
</dbReference>
<dbReference type="InterPro" id="IPR037010">
    <property type="entry name" value="VitB12-dep_Met_synth_activ_sf"/>
</dbReference>
<dbReference type="PROSITE" id="PS50970">
    <property type="entry name" value="HCY"/>
    <property type="match status" value="1"/>
</dbReference>
<keyword evidence="13 21" id="KW-0479">Metal-binding</keyword>
<keyword evidence="11 21" id="KW-0808">Transferase</keyword>
<dbReference type="SUPFAM" id="SSF51717">
    <property type="entry name" value="Dihydropteroate synthetase-like"/>
    <property type="match status" value="1"/>
</dbReference>
<dbReference type="Gene3D" id="1.10.288.10">
    <property type="entry name" value="Cobalamin-dependent Methionine Synthase, domain 2"/>
    <property type="match status" value="1"/>
</dbReference>
<dbReference type="InterPro" id="IPR036589">
    <property type="entry name" value="HCY_dom_sf"/>
</dbReference>
<dbReference type="Proteomes" id="UP001275932">
    <property type="component" value="Unassembled WGS sequence"/>
</dbReference>
<evidence type="ECO:0000256" key="13">
    <source>
        <dbReference type="ARBA" id="ARBA00022723"/>
    </source>
</evidence>
<feature type="domain" description="Hcy-binding" evidence="23">
    <location>
        <begin position="9"/>
        <end position="332"/>
    </location>
</feature>
<evidence type="ECO:0000259" key="26">
    <source>
        <dbReference type="PROSITE" id="PS51332"/>
    </source>
</evidence>
<keyword evidence="29" id="KW-1185">Reference proteome</keyword>
<evidence type="ECO:0000259" key="23">
    <source>
        <dbReference type="PROSITE" id="PS50970"/>
    </source>
</evidence>
<evidence type="ECO:0000256" key="21">
    <source>
        <dbReference type="PIRNR" id="PIRNR000381"/>
    </source>
</evidence>
<dbReference type="Gene3D" id="1.10.1240.10">
    <property type="entry name" value="Methionine synthase domain"/>
    <property type="match status" value="1"/>
</dbReference>
<dbReference type="InterPro" id="IPR003759">
    <property type="entry name" value="Cbl-bd_cap"/>
</dbReference>
<evidence type="ECO:0000256" key="12">
    <source>
        <dbReference type="ARBA" id="ARBA00022691"/>
    </source>
</evidence>
<evidence type="ECO:0000256" key="14">
    <source>
        <dbReference type="ARBA" id="ARBA00022737"/>
    </source>
</evidence>
<sequence length="1202" mass="132460">MDFEFSPRAKKLCSVLKERIVFLDGAMGTLIQREGLSEDDFRAGVAELQNCKAELKGNNDLLNITRPDIIAKIHRSYFEAGSDIVTTNTFASTRLGQEDYGLSDFSPKLNAAAAKLARGIADEFEKKDGKPRFVAGSIGPMNKTASIPPDPNNTALRNVSFDELRASYYEQMKVLSENGVDLFLLETSFDTLNVKAAIHAYLSLVEEGKCNIPISVSVTISDLSGRILSGQTIEAFYASIRHAKPLFVGLNCSLGAEGMRPYIEQFDRIAECFTHCYPNAGLPNPLSEFGYDQQPKDTAKYLSEYARDGLLNVIGGCCGTTPAHIREVVKECSKYAPRKPKSKSESLILSGLEPLELQKKNAPFVFVGERTNVAGSIQFKKLIIAGDFQSALSVARKQVENGANAIDVNFDEALLDAPQCMTTFLNMVAAEPEIARVPIMIDSSDFETILAGLKCVQGKAIVNSISLKEGEEVFLAHAKELKKFGAAILVMAFDENGQAVSIEDKVRICKRSYDLLLSVGIDPEDIIFDAAVLTVATGIEEHDSYAVNFIEAVRRLKDLCPNSRTSAGVSNVSFAFRGNNAVREAMHSVFLYHARKAGLDFGIVNAGMLAPYDEIEPKLRKLVEDVILNKGHSAVEALLNSAQSYKDKSGKSSAAHEDDFNSLDWGEKMKRCFVKGEDERILEVVEHFFSELKNPLKVIEGPLMDAMKHVGVLFGEGKMFLPQVVKSARVMKKAVAFLEPYMPKGNSGRGKVAIATVKGDVHDIGKNIVGSVLSCNGYEVEDLGVMCPPEKILEAAKRVDLIGLSGLITPSLVEMANVVKMLEKEGVRTPVIVGGATTSDVHTAVKLAPLYSGRIMRVEDASLVSNACASLINPNDVFDLELKAEQDFLRKSFEEKERENSASLVVFEKAREMKFKQEFSKDKVARPISFDLWLGSHSVEELEKYFSWGMLYYAWGLHGRALNPSKAEASKELFEDAMKMLETLKKIARPKAVWRFFRAASDGEDIKLFRADNKLLETLCFFRNQIPSKNVCLCASDFVAPVNSGFLDSIGLFAATAGTEVAEYESELKSRGKDYEAILVSTLSNIIAEAYAHYINEIKMRPFAPDFCAGIRPACGYPMWADHSEKKKIWSLLNVECKTGIRLTDNFMMNPTSSVCGLWIANPLAKYINQMAVDSSQIEIYAKRKGVSADDARKFSAVKVID</sequence>
<dbReference type="InterPro" id="IPR004223">
    <property type="entry name" value="VitB12-dep_Met_synth_activ_dom"/>
</dbReference>
<evidence type="ECO:0000259" key="24">
    <source>
        <dbReference type="PROSITE" id="PS50972"/>
    </source>
</evidence>
<dbReference type="SMART" id="SM01018">
    <property type="entry name" value="B12-binding_2"/>
    <property type="match status" value="1"/>
</dbReference>
<evidence type="ECO:0000313" key="28">
    <source>
        <dbReference type="EMBL" id="MDX8416051.1"/>
    </source>
</evidence>
<dbReference type="Gene3D" id="3.20.20.330">
    <property type="entry name" value="Homocysteine-binding-like domain"/>
    <property type="match status" value="1"/>
</dbReference>
<dbReference type="InterPro" id="IPR006158">
    <property type="entry name" value="Cobalamin-bd"/>
</dbReference>
<dbReference type="GO" id="GO:0032259">
    <property type="term" value="P:methylation"/>
    <property type="evidence" value="ECO:0007669"/>
    <property type="project" value="UniProtKB-KW"/>
</dbReference>
<dbReference type="Pfam" id="PF02965">
    <property type="entry name" value="Met_synt_B12"/>
    <property type="match status" value="1"/>
</dbReference>
<dbReference type="SUPFAM" id="SSF56507">
    <property type="entry name" value="Methionine synthase activation domain-like"/>
    <property type="match status" value="1"/>
</dbReference>
<comment type="cofactor">
    <cofactor evidence="2 21 22">
        <name>Zn(2+)</name>
        <dbReference type="ChEBI" id="CHEBI:29105"/>
    </cofactor>
</comment>
<comment type="function">
    <text evidence="18 21">Catalyzes the transfer of a methyl group from methyl-cobalamin to homocysteine, yielding enzyme-bound cob(I)alamin and methionine. Subsequently, remethylates the cofactor using methyltetrahydrofolate.</text>
</comment>